<dbReference type="InterPro" id="IPR035983">
    <property type="entry name" value="Hect_E3_ubiquitin_ligase"/>
</dbReference>
<feature type="non-terminal residue" evidence="4">
    <location>
        <position position="1"/>
    </location>
</feature>
<dbReference type="AlphaFoldDB" id="A0A9N9EHU4"/>
<feature type="domain" description="HECT" evidence="3">
    <location>
        <begin position="1"/>
        <end position="120"/>
    </location>
</feature>
<dbReference type="GO" id="GO:0004842">
    <property type="term" value="F:ubiquitin-protein transferase activity"/>
    <property type="evidence" value="ECO:0007669"/>
    <property type="project" value="InterPro"/>
</dbReference>
<name>A0A9N9EHU4_9GLOM</name>
<organism evidence="4 5">
    <name type="scientific">Paraglomus brasilianum</name>
    <dbReference type="NCBI Taxonomy" id="144538"/>
    <lineage>
        <taxon>Eukaryota</taxon>
        <taxon>Fungi</taxon>
        <taxon>Fungi incertae sedis</taxon>
        <taxon>Mucoromycota</taxon>
        <taxon>Glomeromycotina</taxon>
        <taxon>Glomeromycetes</taxon>
        <taxon>Paraglomerales</taxon>
        <taxon>Paraglomeraceae</taxon>
        <taxon>Paraglomus</taxon>
    </lineage>
</organism>
<evidence type="ECO:0000313" key="5">
    <source>
        <dbReference type="Proteomes" id="UP000789739"/>
    </source>
</evidence>
<evidence type="ECO:0000256" key="2">
    <source>
        <dbReference type="PROSITE-ProRule" id="PRU00104"/>
    </source>
</evidence>
<dbReference type="Gene3D" id="3.30.2410.10">
    <property type="entry name" value="Hect, E3 ligase catalytic domain"/>
    <property type="match status" value="1"/>
</dbReference>
<feature type="active site" description="Glycyl thioester intermediate" evidence="2">
    <location>
        <position position="114"/>
    </location>
</feature>
<comment type="caution">
    <text evidence="4">The sequence shown here is derived from an EMBL/GenBank/DDBJ whole genome shotgun (WGS) entry which is preliminary data.</text>
</comment>
<dbReference type="InterPro" id="IPR000569">
    <property type="entry name" value="HECT_dom"/>
</dbReference>
<proteinExistence type="predicted"/>
<gene>
    <name evidence="4" type="ORF">PBRASI_LOCUS11522</name>
</gene>
<dbReference type="SUPFAM" id="SSF56204">
    <property type="entry name" value="Hect, E3 ligase catalytic domain"/>
    <property type="match status" value="1"/>
</dbReference>
<dbReference type="Proteomes" id="UP000789739">
    <property type="component" value="Unassembled WGS sequence"/>
</dbReference>
<dbReference type="EMBL" id="CAJVPI010005762">
    <property type="protein sequence ID" value="CAG8675469.1"/>
    <property type="molecule type" value="Genomic_DNA"/>
</dbReference>
<dbReference type="Pfam" id="PF00632">
    <property type="entry name" value="HECT"/>
    <property type="match status" value="1"/>
</dbReference>
<evidence type="ECO:0000256" key="1">
    <source>
        <dbReference type="ARBA" id="ARBA00022786"/>
    </source>
</evidence>
<protein>
    <submittedName>
        <fullName evidence="4">736_t:CDS:1</fullName>
    </submittedName>
</protein>
<accession>A0A9N9EHU4</accession>
<keyword evidence="1 2" id="KW-0833">Ubl conjugation pathway</keyword>
<evidence type="ECO:0000313" key="4">
    <source>
        <dbReference type="EMBL" id="CAG8675469.1"/>
    </source>
</evidence>
<keyword evidence="5" id="KW-1185">Reference proteome</keyword>
<reference evidence="4" key="1">
    <citation type="submission" date="2021-06" db="EMBL/GenBank/DDBJ databases">
        <authorList>
            <person name="Kallberg Y."/>
            <person name="Tangrot J."/>
            <person name="Rosling A."/>
        </authorList>
    </citation>
    <scope>NUCLEOTIDE SEQUENCE</scope>
    <source>
        <strain evidence="4">BR232B</strain>
    </source>
</reference>
<evidence type="ECO:0000259" key="3">
    <source>
        <dbReference type="PROSITE" id="PS50237"/>
    </source>
</evidence>
<dbReference type="OrthoDB" id="2449951at2759"/>
<dbReference type="PROSITE" id="PS50237">
    <property type="entry name" value="HECT"/>
    <property type="match status" value="1"/>
</dbReference>
<sequence>GFNVDFGHGARGIEVLRETEYTLLRHYLYQELNDNVQLIAQFDWTLRGIQNDTISQWFREYLTNVQTRQLRKDIVRFCTGSYRVPVERRISIKLVAADANLSLEYRRLPRASLCLGEIWLCHEYDASEKEQFFDDLNCAFSECSNGFYERAVELAE</sequence>